<name>A0A2R6NL20_9APHY</name>
<dbReference type="AlphaFoldDB" id="A0A2R6NL20"/>
<gene>
    <name evidence="2" type="ORF">PHLCEN_2v11070</name>
</gene>
<evidence type="ECO:0000313" key="3">
    <source>
        <dbReference type="Proteomes" id="UP000186601"/>
    </source>
</evidence>
<evidence type="ECO:0000313" key="2">
    <source>
        <dbReference type="EMBL" id="PSR73077.1"/>
    </source>
</evidence>
<organism evidence="2 3">
    <name type="scientific">Hermanssonia centrifuga</name>
    <dbReference type="NCBI Taxonomy" id="98765"/>
    <lineage>
        <taxon>Eukaryota</taxon>
        <taxon>Fungi</taxon>
        <taxon>Dikarya</taxon>
        <taxon>Basidiomycota</taxon>
        <taxon>Agaricomycotina</taxon>
        <taxon>Agaricomycetes</taxon>
        <taxon>Polyporales</taxon>
        <taxon>Meruliaceae</taxon>
        <taxon>Hermanssonia</taxon>
    </lineage>
</organism>
<dbReference type="EMBL" id="MLYV02001115">
    <property type="protein sequence ID" value="PSR73077.1"/>
    <property type="molecule type" value="Genomic_DNA"/>
</dbReference>
<comment type="caution">
    <text evidence="2">The sequence shown here is derived from an EMBL/GenBank/DDBJ whole genome shotgun (WGS) entry which is preliminary data.</text>
</comment>
<proteinExistence type="predicted"/>
<sequence length="50" mass="5681">MARRAKQPPRHAALPAYACQRLPIGVGRLGRRRRGERSSRQGEARGWVGW</sequence>
<dbReference type="Proteomes" id="UP000186601">
    <property type="component" value="Unassembled WGS sequence"/>
</dbReference>
<feature type="region of interest" description="Disordered" evidence="1">
    <location>
        <begin position="29"/>
        <end position="50"/>
    </location>
</feature>
<protein>
    <submittedName>
        <fullName evidence="2">Uncharacterized protein</fullName>
    </submittedName>
</protein>
<reference evidence="2 3" key="1">
    <citation type="submission" date="2018-02" db="EMBL/GenBank/DDBJ databases">
        <title>Genome sequence of the basidiomycete white-rot fungus Phlebia centrifuga.</title>
        <authorList>
            <person name="Granchi Z."/>
            <person name="Peng M."/>
            <person name="de Vries R.P."/>
            <person name="Hilden K."/>
            <person name="Makela M.R."/>
            <person name="Grigoriev I."/>
            <person name="Riley R."/>
        </authorList>
    </citation>
    <scope>NUCLEOTIDE SEQUENCE [LARGE SCALE GENOMIC DNA]</scope>
    <source>
        <strain evidence="2 3">FBCC195</strain>
    </source>
</reference>
<keyword evidence="3" id="KW-1185">Reference proteome</keyword>
<accession>A0A2R6NL20</accession>
<evidence type="ECO:0000256" key="1">
    <source>
        <dbReference type="SAM" id="MobiDB-lite"/>
    </source>
</evidence>